<proteinExistence type="inferred from homology"/>
<keyword evidence="11" id="KW-1185">Reference proteome</keyword>
<keyword evidence="2 7" id="KW-0285">Flavoprotein</keyword>
<dbReference type="GO" id="GO:0016491">
    <property type="term" value="F:oxidoreductase activity"/>
    <property type="evidence" value="ECO:0007669"/>
    <property type="project" value="UniProtKB-UniRule"/>
</dbReference>
<dbReference type="Gene3D" id="3.40.109.10">
    <property type="entry name" value="NADH Oxidase"/>
    <property type="match status" value="1"/>
</dbReference>
<evidence type="ECO:0000256" key="8">
    <source>
        <dbReference type="PIRSR" id="PIRSR000232-1"/>
    </source>
</evidence>
<dbReference type="EC" id="1.-.-.-" evidence="7"/>
<name>A0A2S9WS32_9FLAO</name>
<dbReference type="SUPFAM" id="SSF55469">
    <property type="entry name" value="FMN-dependent nitroreductase-like"/>
    <property type="match status" value="1"/>
</dbReference>
<evidence type="ECO:0000256" key="6">
    <source>
        <dbReference type="ARBA" id="ARBA00023027"/>
    </source>
</evidence>
<evidence type="ECO:0000313" key="10">
    <source>
        <dbReference type="EMBL" id="PRP66300.1"/>
    </source>
</evidence>
<dbReference type="Pfam" id="PF00881">
    <property type="entry name" value="Nitroreductase"/>
    <property type="match status" value="1"/>
</dbReference>
<evidence type="ECO:0000256" key="7">
    <source>
        <dbReference type="PIRNR" id="PIRNR000232"/>
    </source>
</evidence>
<keyword evidence="4 7" id="KW-0521">NADP</keyword>
<sequence>MKTLLETIQQRRSQFPAEYTGEPIAEEHLHEILEAARWAPNHKKTQPWKYKVVRGAGLQKLSAFMGEQFEKSTGKSGSMKTKKMAEKMQQSSAIILIFLNRDKKESIPEWEEVAAVSMSVQNMWLMTHQLGYGAYWSSPKSFANMNEFEAIETSPNGQFLGFFYMGTVANQSADLPKRKSIEEFTEFID</sequence>
<evidence type="ECO:0000256" key="2">
    <source>
        <dbReference type="ARBA" id="ARBA00022630"/>
    </source>
</evidence>
<dbReference type="RefSeq" id="WP_105982140.1">
    <property type="nucleotide sequence ID" value="NZ_MQUC01000003.1"/>
</dbReference>
<evidence type="ECO:0000259" key="9">
    <source>
        <dbReference type="Pfam" id="PF00881"/>
    </source>
</evidence>
<reference evidence="10 11" key="1">
    <citation type="submission" date="2016-11" db="EMBL/GenBank/DDBJ databases">
        <title>Trade-off between light-utilization and light-protection in marine flavobacteria.</title>
        <authorList>
            <person name="Kumagai Y."/>
        </authorList>
    </citation>
    <scope>NUCLEOTIDE SEQUENCE [LARGE SCALE GENOMIC DNA]</scope>
    <source>
        <strain evidence="10 11">JCM 17109</strain>
    </source>
</reference>
<dbReference type="PANTHER" id="PTHR43821">
    <property type="entry name" value="NAD(P)H NITROREDUCTASE YDJA-RELATED"/>
    <property type="match status" value="1"/>
</dbReference>
<dbReference type="PIRSF" id="PIRSF000232">
    <property type="entry name" value="YdjA"/>
    <property type="match status" value="1"/>
</dbReference>
<evidence type="ECO:0000256" key="3">
    <source>
        <dbReference type="ARBA" id="ARBA00022643"/>
    </source>
</evidence>
<evidence type="ECO:0000313" key="11">
    <source>
        <dbReference type="Proteomes" id="UP000239532"/>
    </source>
</evidence>
<dbReference type="InterPro" id="IPR000415">
    <property type="entry name" value="Nitroreductase-like"/>
</dbReference>
<dbReference type="Proteomes" id="UP000239532">
    <property type="component" value="Unassembled WGS sequence"/>
</dbReference>
<organism evidence="10 11">
    <name type="scientific">Nonlabens agnitus</name>
    <dbReference type="NCBI Taxonomy" id="870484"/>
    <lineage>
        <taxon>Bacteria</taxon>
        <taxon>Pseudomonadati</taxon>
        <taxon>Bacteroidota</taxon>
        <taxon>Flavobacteriia</taxon>
        <taxon>Flavobacteriales</taxon>
        <taxon>Flavobacteriaceae</taxon>
        <taxon>Nonlabens</taxon>
    </lineage>
</organism>
<evidence type="ECO:0000256" key="4">
    <source>
        <dbReference type="ARBA" id="ARBA00022857"/>
    </source>
</evidence>
<keyword evidence="6 7" id="KW-0520">NAD</keyword>
<accession>A0A2S9WS32</accession>
<dbReference type="InterPro" id="IPR026021">
    <property type="entry name" value="YdjA-like"/>
</dbReference>
<dbReference type="EMBL" id="MQUC01000003">
    <property type="protein sequence ID" value="PRP66300.1"/>
    <property type="molecule type" value="Genomic_DNA"/>
</dbReference>
<dbReference type="InterPro" id="IPR052530">
    <property type="entry name" value="NAD(P)H_nitroreductase"/>
</dbReference>
<dbReference type="PANTHER" id="PTHR43821:SF1">
    <property type="entry name" value="NAD(P)H NITROREDUCTASE YDJA-RELATED"/>
    <property type="match status" value="1"/>
</dbReference>
<dbReference type="AlphaFoldDB" id="A0A2S9WS32"/>
<evidence type="ECO:0000256" key="5">
    <source>
        <dbReference type="ARBA" id="ARBA00023002"/>
    </source>
</evidence>
<dbReference type="OrthoDB" id="9804207at2"/>
<feature type="binding site" description="in other chain" evidence="8">
    <location>
        <begin position="11"/>
        <end position="13"/>
    </location>
    <ligand>
        <name>FMN</name>
        <dbReference type="ChEBI" id="CHEBI:58210"/>
        <note>ligand shared between dimeric partners</note>
    </ligand>
</feature>
<evidence type="ECO:0000256" key="1">
    <source>
        <dbReference type="ARBA" id="ARBA00007118"/>
    </source>
</evidence>
<comment type="similarity">
    <text evidence="1 7">Belongs to the nitroreductase family.</text>
</comment>
<protein>
    <recommendedName>
        <fullName evidence="7">Putative NAD(P)H nitroreductase</fullName>
        <ecNumber evidence="7">1.-.-.-</ecNumber>
    </recommendedName>
</protein>
<gene>
    <name evidence="10" type="ORF">BST86_03940</name>
</gene>
<keyword evidence="3 7" id="KW-0288">FMN</keyword>
<dbReference type="CDD" id="cd02135">
    <property type="entry name" value="YdjA-like"/>
    <property type="match status" value="1"/>
</dbReference>
<feature type="domain" description="Nitroreductase" evidence="9">
    <location>
        <begin position="8"/>
        <end position="166"/>
    </location>
</feature>
<keyword evidence="5 7" id="KW-0560">Oxidoreductase</keyword>
<feature type="binding site" description="in other chain" evidence="8">
    <location>
        <begin position="136"/>
        <end position="138"/>
    </location>
    <ligand>
        <name>FMN</name>
        <dbReference type="ChEBI" id="CHEBI:58210"/>
        <note>ligand shared between dimeric partners</note>
    </ligand>
</feature>
<comment type="caution">
    <text evidence="10">The sequence shown here is derived from an EMBL/GenBank/DDBJ whole genome shotgun (WGS) entry which is preliminary data.</text>
</comment>
<dbReference type="InterPro" id="IPR029479">
    <property type="entry name" value="Nitroreductase"/>
</dbReference>
<comment type="cofactor">
    <cofactor evidence="8">
        <name>FMN</name>
        <dbReference type="ChEBI" id="CHEBI:58210"/>
    </cofactor>
    <text evidence="8">Binds 1 FMN per subunit.</text>
</comment>
<feature type="binding site" evidence="8">
    <location>
        <position position="42"/>
    </location>
    <ligand>
        <name>FMN</name>
        <dbReference type="ChEBI" id="CHEBI:58210"/>
        <note>ligand shared between dimeric partners</note>
    </ligand>
</feature>